<keyword evidence="1" id="KW-0812">Transmembrane</keyword>
<dbReference type="RefSeq" id="WP_004562244.1">
    <property type="nucleotide sequence ID" value="NZ_AOUO01000748.1"/>
</dbReference>
<evidence type="ECO:0000256" key="1">
    <source>
        <dbReference type="SAM" id="Phobius"/>
    </source>
</evidence>
<keyword evidence="3" id="KW-1185">Reference proteome</keyword>
<reference evidence="2 3" key="1">
    <citation type="submission" date="2013-02" db="EMBL/GenBank/DDBJ databases">
        <title>Draft genome sequence of Amycolatopsis vancoresmycina strain DSM 44592T.</title>
        <authorList>
            <person name="Kumar S."/>
            <person name="Kaur N."/>
            <person name="Kaur C."/>
            <person name="Raghava G.P.S."/>
            <person name="Mayilraj S."/>
        </authorList>
    </citation>
    <scope>NUCLEOTIDE SEQUENCE [LARGE SCALE GENOMIC DNA]</scope>
    <source>
        <strain evidence="2 3">DSM 44592</strain>
    </source>
</reference>
<dbReference type="InterPro" id="IPR011990">
    <property type="entry name" value="TPR-like_helical_dom_sf"/>
</dbReference>
<dbReference type="Pfam" id="PF14559">
    <property type="entry name" value="TPR_19"/>
    <property type="match status" value="1"/>
</dbReference>
<comment type="caution">
    <text evidence="2">The sequence shown here is derived from an EMBL/GenBank/DDBJ whole genome shotgun (WGS) entry which is preliminary data.</text>
</comment>
<dbReference type="AlphaFoldDB" id="R1HE21"/>
<sequence length="959" mass="104997">MSDSFADLDAALGRFDGAAALAACEQLGADGSAHTAAGRVRALWLLRRWDEGRAELAKLSAVWGSVEVELARGIVALGQPDDPMLMAFDCGAALRDPDRALVAFRSASELDPANAEALAGQATALRMAGRVDEAERLLDHADPAARTSPAVLVEHALCLAERGETVVAPRLAAQALEFDPGDVRAAIVRSELLRIGRNTSVAAASADDLRTRFPDHAGALEARGWIAADAGAYEAASPLFRDSMSMDPSRPGAVLGAVTCLLMQGDLPVAKLLSETALQRDPSSPQLNLCRVRVLTADDAPPPKIIEAYRRTLDLDPRMLRARLELALTLIDLNRRAEARDVIAVLGRQYPHHPDTVAASTWLDVPWRMPAPSVIRTRIHRPWQEGRDRPDQVLEHLIGEVAQNWRLSRTAADRLRDRVEQDRTTVLEQAFTYEQVYLRSRNSYQNVARRGWIGRSWRLAGYLLIGLGVTTTIASMPWLIWLIARGAGLPNRLAEVFVAGVPLILAGFVFTRPSSRPYPRVFGLDPIELLTALFMLSLPPAAIWQSIAWFGPGRGIIIGLLLVAAVAVLYKVGKFLSVNVSLEERLAQSSFDQWLEYLYGATLLPLAAEVGEVLVSPYGTVLPSSSKIVSEAVVDIDTPATKELRQLLRQRSKGSFALAGPRGAGKSTLLERWCAGQLLRESGTQEARMDLTVRVDAPVGYQSKDFLTHLFGRLCDEVENYAADHDPAINSRASRTADGSAQSGLLRLFHLIRGTWVERERRPGQGVLTAPELLHLARSERNKLRFLQSHTTEGEVSLGAPALSGTALKRKSSVKRDDIPLNHPQLVDRFRAFLGVAAEVVRNLDGKVLIGIDELDRISDGEGAQQFLNELKAVFNVPNCYFLVSVSEDALADFELSAMGMRTVFDSAFDTIVRVDYLTFDQAKLLLNRGRPAGTVLRPRLRRLRWAGAGTDPAQRSDQ</sequence>
<evidence type="ECO:0000313" key="2">
    <source>
        <dbReference type="EMBL" id="EOD58676.1"/>
    </source>
</evidence>
<dbReference type="SUPFAM" id="SSF48452">
    <property type="entry name" value="TPR-like"/>
    <property type="match status" value="1"/>
</dbReference>
<accession>R1HE21</accession>
<dbReference type="SUPFAM" id="SSF52540">
    <property type="entry name" value="P-loop containing nucleoside triphosphate hydrolases"/>
    <property type="match status" value="1"/>
</dbReference>
<evidence type="ECO:0000313" key="3">
    <source>
        <dbReference type="Proteomes" id="UP000014139"/>
    </source>
</evidence>
<feature type="transmembrane region" description="Helical" evidence="1">
    <location>
        <begin position="553"/>
        <end position="572"/>
    </location>
</feature>
<keyword evidence="1" id="KW-0472">Membrane</keyword>
<proteinExistence type="predicted"/>
<dbReference type="EMBL" id="AOUO01000748">
    <property type="protein sequence ID" value="EOD58676.1"/>
    <property type="molecule type" value="Genomic_DNA"/>
</dbReference>
<dbReference type="Pfam" id="PF13432">
    <property type="entry name" value="TPR_16"/>
    <property type="match status" value="1"/>
</dbReference>
<organism evidence="2 3">
    <name type="scientific">Amycolatopsis vancoresmycina DSM 44592</name>
    <dbReference type="NCBI Taxonomy" id="1292037"/>
    <lineage>
        <taxon>Bacteria</taxon>
        <taxon>Bacillati</taxon>
        <taxon>Actinomycetota</taxon>
        <taxon>Actinomycetes</taxon>
        <taxon>Pseudonocardiales</taxon>
        <taxon>Pseudonocardiaceae</taxon>
        <taxon>Amycolatopsis</taxon>
    </lineage>
</organism>
<protein>
    <submittedName>
        <fullName evidence="2">Uncharacterized protein</fullName>
    </submittedName>
</protein>
<dbReference type="OrthoDB" id="5150226at2"/>
<dbReference type="Proteomes" id="UP000014139">
    <property type="component" value="Unassembled WGS sequence"/>
</dbReference>
<dbReference type="eggNOG" id="COG1672">
    <property type="taxonomic scope" value="Bacteria"/>
</dbReference>
<dbReference type="Gene3D" id="3.40.50.300">
    <property type="entry name" value="P-loop containing nucleotide triphosphate hydrolases"/>
    <property type="match status" value="1"/>
</dbReference>
<feature type="transmembrane region" description="Helical" evidence="1">
    <location>
        <begin position="527"/>
        <end position="547"/>
    </location>
</feature>
<keyword evidence="1" id="KW-1133">Transmembrane helix</keyword>
<dbReference type="Gene3D" id="1.25.40.10">
    <property type="entry name" value="Tetratricopeptide repeat domain"/>
    <property type="match status" value="1"/>
</dbReference>
<name>R1HE21_9PSEU</name>
<feature type="transmembrane region" description="Helical" evidence="1">
    <location>
        <begin position="459"/>
        <end position="484"/>
    </location>
</feature>
<dbReference type="PATRIC" id="fig|1292037.4.peg.8038"/>
<gene>
    <name evidence="2" type="ORF">H480_42895</name>
</gene>
<dbReference type="InterPro" id="IPR027417">
    <property type="entry name" value="P-loop_NTPase"/>
</dbReference>
<feature type="transmembrane region" description="Helical" evidence="1">
    <location>
        <begin position="496"/>
        <end position="515"/>
    </location>
</feature>